<protein>
    <submittedName>
        <fullName evidence="1">Uncharacterized protein</fullName>
    </submittedName>
</protein>
<reference evidence="1" key="1">
    <citation type="journal article" date="2020" name="New Phytol.">
        <title>Comparative genomics reveals dynamic genome evolution in host specialist ectomycorrhizal fungi.</title>
        <authorList>
            <person name="Lofgren L.A."/>
            <person name="Nguyen N.H."/>
            <person name="Vilgalys R."/>
            <person name="Ruytinx J."/>
            <person name="Liao H.L."/>
            <person name="Branco S."/>
            <person name="Kuo A."/>
            <person name="LaButti K."/>
            <person name="Lipzen A."/>
            <person name="Andreopoulos W."/>
            <person name="Pangilinan J."/>
            <person name="Riley R."/>
            <person name="Hundley H."/>
            <person name="Na H."/>
            <person name="Barry K."/>
            <person name="Grigoriev I.V."/>
            <person name="Stajich J.E."/>
            <person name="Kennedy P.G."/>
        </authorList>
    </citation>
    <scope>NUCLEOTIDE SEQUENCE</scope>
    <source>
        <strain evidence="1">DOB743</strain>
    </source>
</reference>
<gene>
    <name evidence="1" type="ORF">EV702DRAFT_1060533</name>
</gene>
<keyword evidence="2" id="KW-1185">Reference proteome</keyword>
<proteinExistence type="predicted"/>
<dbReference type="AlphaFoldDB" id="A0A9P7D8B3"/>
<organism evidence="1 2">
    <name type="scientific">Suillus placidus</name>
    <dbReference type="NCBI Taxonomy" id="48579"/>
    <lineage>
        <taxon>Eukaryota</taxon>
        <taxon>Fungi</taxon>
        <taxon>Dikarya</taxon>
        <taxon>Basidiomycota</taxon>
        <taxon>Agaricomycotina</taxon>
        <taxon>Agaricomycetes</taxon>
        <taxon>Agaricomycetidae</taxon>
        <taxon>Boletales</taxon>
        <taxon>Suillineae</taxon>
        <taxon>Suillaceae</taxon>
        <taxon>Suillus</taxon>
    </lineage>
</organism>
<dbReference type="EMBL" id="JABBWD010000002">
    <property type="protein sequence ID" value="KAG1783194.1"/>
    <property type="molecule type" value="Genomic_DNA"/>
</dbReference>
<dbReference type="Proteomes" id="UP000714275">
    <property type="component" value="Unassembled WGS sequence"/>
</dbReference>
<accession>A0A9P7D8B3</accession>
<comment type="caution">
    <text evidence="1">The sequence shown here is derived from an EMBL/GenBank/DDBJ whole genome shotgun (WGS) entry which is preliminary data.</text>
</comment>
<evidence type="ECO:0000313" key="1">
    <source>
        <dbReference type="EMBL" id="KAG1783194.1"/>
    </source>
</evidence>
<evidence type="ECO:0000313" key="2">
    <source>
        <dbReference type="Proteomes" id="UP000714275"/>
    </source>
</evidence>
<dbReference type="OrthoDB" id="19482at2759"/>
<name>A0A9P7D8B3_9AGAM</name>
<sequence>MNLSVVTCNVSSCGLVINKKTDREPWIATITDFERRSDLLKVRSRVKAARDLRDVAEGLHIVAATKLQTFFLALLQLIRTSVTTNMQVMQTSIFVKYQSIICIPPMAGAERCWRGSKGLH</sequence>